<dbReference type="InterPro" id="IPR036236">
    <property type="entry name" value="Znf_C2H2_sf"/>
</dbReference>
<gene>
    <name evidence="4" type="ORF">O0I10_011302</name>
</gene>
<dbReference type="PROSITE" id="PS00028">
    <property type="entry name" value="ZINC_FINGER_C2H2_1"/>
    <property type="match status" value="2"/>
</dbReference>
<dbReference type="Proteomes" id="UP001234581">
    <property type="component" value="Unassembled WGS sequence"/>
</dbReference>
<dbReference type="SMART" id="SM00355">
    <property type="entry name" value="ZnF_C2H2"/>
    <property type="match status" value="2"/>
</dbReference>
<feature type="domain" description="C2H2-type" evidence="3">
    <location>
        <begin position="114"/>
        <end position="144"/>
    </location>
</feature>
<proteinExistence type="predicted"/>
<name>A0AAD7UTB8_9FUNG</name>
<feature type="compositionally biased region" description="Polar residues" evidence="2">
    <location>
        <begin position="270"/>
        <end position="306"/>
    </location>
</feature>
<dbReference type="Gene3D" id="3.30.160.60">
    <property type="entry name" value="Classic Zinc Finger"/>
    <property type="match status" value="1"/>
</dbReference>
<dbReference type="SUPFAM" id="SSF57667">
    <property type="entry name" value="beta-beta-alpha zinc fingers"/>
    <property type="match status" value="1"/>
</dbReference>
<feature type="region of interest" description="Disordered" evidence="2">
    <location>
        <begin position="194"/>
        <end position="306"/>
    </location>
</feature>
<feature type="compositionally biased region" description="Polar residues" evidence="2">
    <location>
        <begin position="236"/>
        <end position="261"/>
    </location>
</feature>
<evidence type="ECO:0000259" key="3">
    <source>
        <dbReference type="PROSITE" id="PS50157"/>
    </source>
</evidence>
<keyword evidence="1" id="KW-0862">Zinc</keyword>
<dbReference type="AlphaFoldDB" id="A0AAD7UTB8"/>
<dbReference type="GeneID" id="83218703"/>
<evidence type="ECO:0000256" key="1">
    <source>
        <dbReference type="PROSITE-ProRule" id="PRU00042"/>
    </source>
</evidence>
<comment type="caution">
    <text evidence="4">The sequence shown here is derived from an EMBL/GenBank/DDBJ whole genome shotgun (WGS) entry which is preliminary data.</text>
</comment>
<feature type="domain" description="C2H2-type" evidence="3">
    <location>
        <begin position="86"/>
        <end position="114"/>
    </location>
</feature>
<feature type="region of interest" description="Disordered" evidence="2">
    <location>
        <begin position="16"/>
        <end position="50"/>
    </location>
</feature>
<dbReference type="GO" id="GO:0008270">
    <property type="term" value="F:zinc ion binding"/>
    <property type="evidence" value="ECO:0007669"/>
    <property type="project" value="UniProtKB-KW"/>
</dbReference>
<evidence type="ECO:0000313" key="5">
    <source>
        <dbReference type="Proteomes" id="UP001234581"/>
    </source>
</evidence>
<dbReference type="RefSeq" id="XP_058337996.1">
    <property type="nucleotide sequence ID" value="XM_058491272.1"/>
</dbReference>
<keyword evidence="5" id="KW-1185">Reference proteome</keyword>
<evidence type="ECO:0000313" key="4">
    <source>
        <dbReference type="EMBL" id="KAJ8653082.1"/>
    </source>
</evidence>
<feature type="compositionally biased region" description="Polar residues" evidence="2">
    <location>
        <begin position="23"/>
        <end position="32"/>
    </location>
</feature>
<protein>
    <recommendedName>
        <fullName evidence="3">C2H2-type domain-containing protein</fullName>
    </recommendedName>
</protein>
<dbReference type="PROSITE" id="PS50157">
    <property type="entry name" value="ZINC_FINGER_C2H2_2"/>
    <property type="match status" value="2"/>
</dbReference>
<feature type="region of interest" description="Disordered" evidence="2">
    <location>
        <begin position="168"/>
        <end position="187"/>
    </location>
</feature>
<organism evidence="4 5">
    <name type="scientific">Lichtheimia ornata</name>
    <dbReference type="NCBI Taxonomy" id="688661"/>
    <lineage>
        <taxon>Eukaryota</taxon>
        <taxon>Fungi</taxon>
        <taxon>Fungi incertae sedis</taxon>
        <taxon>Mucoromycota</taxon>
        <taxon>Mucoromycotina</taxon>
        <taxon>Mucoromycetes</taxon>
        <taxon>Mucorales</taxon>
        <taxon>Lichtheimiaceae</taxon>
        <taxon>Lichtheimia</taxon>
    </lineage>
</organism>
<accession>A0AAD7UTB8</accession>
<dbReference type="InterPro" id="IPR013087">
    <property type="entry name" value="Znf_C2H2_type"/>
</dbReference>
<sequence>MNSHFPLKMTIVSPASFEKPNGKANSSFQVIEQQQQQQPHQGHPIPRGERATYQRHMTLPYYYNTLTVENRYISLLSLINVTYPPRICSLCDKTFRSASETDHHYKISHRCRRFLCLHPHCDRRFSSRTALHFHMTRSHLINQAPPQYTIQEPPFMQYRVEPNIGRFSSFTPPSPPLPSSHSPHQHVAMATTSQLTSVPQTTTTYNNSAPTSSSPSCACCDSQKMDANKRHHHGQQQEPYYSSNCPPPNGSSHPPTTTTKDSLLLYHMPPQTTHGNSNNADPESQPSVNMSPTTQSQTCITASVPQ</sequence>
<dbReference type="EMBL" id="JARTCD010000086">
    <property type="protein sequence ID" value="KAJ8653082.1"/>
    <property type="molecule type" value="Genomic_DNA"/>
</dbReference>
<evidence type="ECO:0000256" key="2">
    <source>
        <dbReference type="SAM" id="MobiDB-lite"/>
    </source>
</evidence>
<keyword evidence="1" id="KW-0863">Zinc-finger</keyword>
<feature type="compositionally biased region" description="Low complexity" evidence="2">
    <location>
        <begin position="201"/>
        <end position="216"/>
    </location>
</feature>
<keyword evidence="1" id="KW-0479">Metal-binding</keyword>
<reference evidence="4 5" key="1">
    <citation type="submission" date="2023-03" db="EMBL/GenBank/DDBJ databases">
        <title>Genome sequence of Lichtheimia ornata CBS 291.66.</title>
        <authorList>
            <person name="Mohabir J.T."/>
            <person name="Shea T.P."/>
            <person name="Kurbessoian T."/>
            <person name="Berby B."/>
            <person name="Fontaine J."/>
            <person name="Livny J."/>
            <person name="Gnirke A."/>
            <person name="Stajich J.E."/>
            <person name="Cuomo C.A."/>
        </authorList>
    </citation>
    <scope>NUCLEOTIDE SEQUENCE [LARGE SCALE GENOMIC DNA]</scope>
    <source>
        <strain evidence="4">CBS 291.66</strain>
    </source>
</reference>